<name>B4KS79_DROMO</name>
<keyword evidence="3" id="KW-1185">Reference proteome</keyword>
<dbReference type="EMBL" id="CH933808">
    <property type="protein sequence ID" value="EDW08361.2"/>
    <property type="molecule type" value="Genomic_DNA"/>
</dbReference>
<dbReference type="OrthoDB" id="7860738at2759"/>
<dbReference type="Proteomes" id="UP000009192">
    <property type="component" value="Unassembled WGS sequence"/>
</dbReference>
<gene>
    <name evidence="2" type="primary">Dmoj\GI19622</name>
    <name evidence="2" type="ORF">Dmoj_GI19622</name>
</gene>
<dbReference type="HOGENOM" id="CLU_2075568_0_0_1"/>
<sequence>MAGSSCRVWTDAKGVGQHAETARCPESLNDDRREFVQLMECGNVVKKYVDPDEPVKRRADLTDSFINHGGEAFQISSTRITGPCCMECGPRGAAVQAKQLTSLRRDKPSHKQAVRLDSQTYVGRVFPMRFRLRRAACKCLNCNRELALHETVTGNEDMLLLSDCCTVKIESHKQIENWNRVAVGIITGQQKISKKTLTESCKEDKRSVTLPRLPTKDPVRKSKKRRATKFVKSDKSGPQSKKSKI</sequence>
<evidence type="ECO:0000313" key="2">
    <source>
        <dbReference type="EMBL" id="EDW08361.2"/>
    </source>
</evidence>
<feature type="compositionally biased region" description="Polar residues" evidence="1">
    <location>
        <begin position="236"/>
        <end position="245"/>
    </location>
</feature>
<proteinExistence type="predicted"/>
<evidence type="ECO:0000256" key="1">
    <source>
        <dbReference type="SAM" id="MobiDB-lite"/>
    </source>
</evidence>
<accession>B4KS79</accession>
<evidence type="ECO:0000313" key="3">
    <source>
        <dbReference type="Proteomes" id="UP000009192"/>
    </source>
</evidence>
<organism evidence="2 3">
    <name type="scientific">Drosophila mojavensis</name>
    <name type="common">Fruit fly</name>
    <dbReference type="NCBI Taxonomy" id="7230"/>
    <lineage>
        <taxon>Eukaryota</taxon>
        <taxon>Metazoa</taxon>
        <taxon>Ecdysozoa</taxon>
        <taxon>Arthropoda</taxon>
        <taxon>Hexapoda</taxon>
        <taxon>Insecta</taxon>
        <taxon>Pterygota</taxon>
        <taxon>Neoptera</taxon>
        <taxon>Endopterygota</taxon>
        <taxon>Diptera</taxon>
        <taxon>Brachycera</taxon>
        <taxon>Muscomorpha</taxon>
        <taxon>Ephydroidea</taxon>
        <taxon>Drosophilidae</taxon>
        <taxon>Drosophila</taxon>
    </lineage>
</organism>
<dbReference type="AlphaFoldDB" id="B4KS79"/>
<feature type="region of interest" description="Disordered" evidence="1">
    <location>
        <begin position="203"/>
        <end position="245"/>
    </location>
</feature>
<reference evidence="2 3" key="1">
    <citation type="journal article" date="2007" name="Nature">
        <title>Evolution of genes and genomes on the Drosophila phylogeny.</title>
        <authorList>
            <consortium name="Drosophila 12 Genomes Consortium"/>
            <person name="Clark A.G."/>
            <person name="Eisen M.B."/>
            <person name="Smith D.R."/>
            <person name="Bergman C.M."/>
            <person name="Oliver B."/>
            <person name="Markow T.A."/>
            <person name="Kaufman T.C."/>
            <person name="Kellis M."/>
            <person name="Gelbart W."/>
            <person name="Iyer V.N."/>
            <person name="Pollard D.A."/>
            <person name="Sackton T.B."/>
            <person name="Larracuente A.M."/>
            <person name="Singh N.D."/>
            <person name="Abad J.P."/>
            <person name="Abt D.N."/>
            <person name="Adryan B."/>
            <person name="Aguade M."/>
            <person name="Akashi H."/>
            <person name="Anderson W.W."/>
            <person name="Aquadro C.F."/>
            <person name="Ardell D.H."/>
            <person name="Arguello R."/>
            <person name="Artieri C.G."/>
            <person name="Barbash D.A."/>
            <person name="Barker D."/>
            <person name="Barsanti P."/>
            <person name="Batterham P."/>
            <person name="Batzoglou S."/>
            <person name="Begun D."/>
            <person name="Bhutkar A."/>
            <person name="Blanco E."/>
            <person name="Bosak S.A."/>
            <person name="Bradley R.K."/>
            <person name="Brand A.D."/>
            <person name="Brent M.R."/>
            <person name="Brooks A.N."/>
            <person name="Brown R.H."/>
            <person name="Butlin R.K."/>
            <person name="Caggese C."/>
            <person name="Calvi B.R."/>
            <person name="Bernardo de Carvalho A."/>
            <person name="Caspi A."/>
            <person name="Castrezana S."/>
            <person name="Celniker S.E."/>
            <person name="Chang J.L."/>
            <person name="Chapple C."/>
            <person name="Chatterji S."/>
            <person name="Chinwalla A."/>
            <person name="Civetta A."/>
            <person name="Clifton S.W."/>
            <person name="Comeron J.M."/>
            <person name="Costello J.C."/>
            <person name="Coyne J.A."/>
            <person name="Daub J."/>
            <person name="David R.G."/>
            <person name="Delcher A.L."/>
            <person name="Delehaunty K."/>
            <person name="Do C.B."/>
            <person name="Ebling H."/>
            <person name="Edwards K."/>
            <person name="Eickbush T."/>
            <person name="Evans J.D."/>
            <person name="Filipski A."/>
            <person name="Findeiss S."/>
            <person name="Freyhult E."/>
            <person name="Fulton L."/>
            <person name="Fulton R."/>
            <person name="Garcia A.C."/>
            <person name="Gardiner A."/>
            <person name="Garfield D.A."/>
            <person name="Garvin B.E."/>
            <person name="Gibson G."/>
            <person name="Gilbert D."/>
            <person name="Gnerre S."/>
            <person name="Godfrey J."/>
            <person name="Good R."/>
            <person name="Gotea V."/>
            <person name="Gravely B."/>
            <person name="Greenberg A.J."/>
            <person name="Griffiths-Jones S."/>
            <person name="Gross S."/>
            <person name="Guigo R."/>
            <person name="Gustafson E.A."/>
            <person name="Haerty W."/>
            <person name="Hahn M.W."/>
            <person name="Halligan D.L."/>
            <person name="Halpern A.L."/>
            <person name="Halter G.M."/>
            <person name="Han M.V."/>
            <person name="Heger A."/>
            <person name="Hillier L."/>
            <person name="Hinrichs A.S."/>
            <person name="Holmes I."/>
            <person name="Hoskins R.A."/>
            <person name="Hubisz M.J."/>
            <person name="Hultmark D."/>
            <person name="Huntley M.A."/>
            <person name="Jaffe D.B."/>
            <person name="Jagadeeshan S."/>
            <person name="Jeck W.R."/>
            <person name="Johnson J."/>
            <person name="Jones C.D."/>
            <person name="Jordan W.C."/>
            <person name="Karpen G.H."/>
            <person name="Kataoka E."/>
            <person name="Keightley P.D."/>
            <person name="Kheradpour P."/>
            <person name="Kirkness E.F."/>
            <person name="Koerich L.B."/>
            <person name="Kristiansen K."/>
            <person name="Kudrna D."/>
            <person name="Kulathinal R.J."/>
            <person name="Kumar S."/>
            <person name="Kwok R."/>
            <person name="Lander E."/>
            <person name="Langley C.H."/>
            <person name="Lapoint R."/>
            <person name="Lazzaro B.P."/>
            <person name="Lee S.J."/>
            <person name="Levesque L."/>
            <person name="Li R."/>
            <person name="Lin C.F."/>
            <person name="Lin M.F."/>
            <person name="Lindblad-Toh K."/>
            <person name="Llopart A."/>
            <person name="Long M."/>
            <person name="Low L."/>
            <person name="Lozovsky E."/>
            <person name="Lu J."/>
            <person name="Luo M."/>
            <person name="Machado C.A."/>
            <person name="Makalowski W."/>
            <person name="Marzo M."/>
            <person name="Matsuda M."/>
            <person name="Matzkin L."/>
            <person name="McAllister B."/>
            <person name="McBride C.S."/>
            <person name="McKernan B."/>
            <person name="McKernan K."/>
            <person name="Mendez-Lago M."/>
            <person name="Minx P."/>
            <person name="Mollenhauer M.U."/>
            <person name="Montooth K."/>
            <person name="Mount S.M."/>
            <person name="Mu X."/>
            <person name="Myers E."/>
            <person name="Negre B."/>
            <person name="Newfeld S."/>
            <person name="Nielsen R."/>
            <person name="Noor M.A."/>
            <person name="O'Grady P."/>
            <person name="Pachter L."/>
            <person name="Papaceit M."/>
            <person name="Parisi M.J."/>
            <person name="Parisi M."/>
            <person name="Parts L."/>
            <person name="Pedersen J.S."/>
            <person name="Pesole G."/>
            <person name="Phillippy A.M."/>
            <person name="Ponting C.P."/>
            <person name="Pop M."/>
            <person name="Porcelli D."/>
            <person name="Powell J.R."/>
            <person name="Prohaska S."/>
            <person name="Pruitt K."/>
            <person name="Puig M."/>
            <person name="Quesneville H."/>
            <person name="Ram K.R."/>
            <person name="Rand D."/>
            <person name="Rasmussen M.D."/>
            <person name="Reed L.K."/>
            <person name="Reenan R."/>
            <person name="Reily A."/>
            <person name="Remington K.A."/>
            <person name="Rieger T.T."/>
            <person name="Ritchie M.G."/>
            <person name="Robin C."/>
            <person name="Rogers Y.H."/>
            <person name="Rohde C."/>
            <person name="Rozas J."/>
            <person name="Rubenfield M.J."/>
            <person name="Ruiz A."/>
            <person name="Russo S."/>
            <person name="Salzberg S.L."/>
            <person name="Sanchez-Gracia A."/>
            <person name="Saranga D.J."/>
            <person name="Sato H."/>
            <person name="Schaeffer S.W."/>
            <person name="Schatz M.C."/>
            <person name="Schlenke T."/>
            <person name="Schwartz R."/>
            <person name="Segarra C."/>
            <person name="Singh R.S."/>
            <person name="Sirot L."/>
            <person name="Sirota M."/>
            <person name="Sisneros N.B."/>
            <person name="Smith C.D."/>
            <person name="Smith T.F."/>
            <person name="Spieth J."/>
            <person name="Stage D.E."/>
            <person name="Stark A."/>
            <person name="Stephan W."/>
            <person name="Strausberg R.L."/>
            <person name="Strempel S."/>
            <person name="Sturgill D."/>
            <person name="Sutton G."/>
            <person name="Sutton G.G."/>
            <person name="Tao W."/>
            <person name="Teichmann S."/>
            <person name="Tobari Y.N."/>
            <person name="Tomimura Y."/>
            <person name="Tsolas J.M."/>
            <person name="Valente V.L."/>
            <person name="Venter E."/>
            <person name="Venter J.C."/>
            <person name="Vicario S."/>
            <person name="Vieira F.G."/>
            <person name="Vilella A.J."/>
            <person name="Villasante A."/>
            <person name="Walenz B."/>
            <person name="Wang J."/>
            <person name="Wasserman M."/>
            <person name="Watts T."/>
            <person name="Wilson D."/>
            <person name="Wilson R.K."/>
            <person name="Wing R.A."/>
            <person name="Wolfner M.F."/>
            <person name="Wong A."/>
            <person name="Wong G.K."/>
            <person name="Wu C.I."/>
            <person name="Wu G."/>
            <person name="Yamamoto D."/>
            <person name="Yang H.P."/>
            <person name="Yang S.P."/>
            <person name="Yorke J.A."/>
            <person name="Yoshida K."/>
            <person name="Zdobnov E."/>
            <person name="Zhang P."/>
            <person name="Zhang Y."/>
            <person name="Zimin A.V."/>
            <person name="Baldwin J."/>
            <person name="Abdouelleil A."/>
            <person name="Abdulkadir J."/>
            <person name="Abebe A."/>
            <person name="Abera B."/>
            <person name="Abreu J."/>
            <person name="Acer S.C."/>
            <person name="Aftuck L."/>
            <person name="Alexander A."/>
            <person name="An P."/>
            <person name="Anderson E."/>
            <person name="Anderson S."/>
            <person name="Arachi H."/>
            <person name="Azer M."/>
            <person name="Bachantsang P."/>
            <person name="Barry A."/>
            <person name="Bayul T."/>
            <person name="Berlin A."/>
            <person name="Bessette D."/>
            <person name="Bloom T."/>
            <person name="Blye J."/>
            <person name="Boguslavskiy L."/>
            <person name="Bonnet C."/>
            <person name="Boukhgalter B."/>
            <person name="Bourzgui I."/>
            <person name="Brown A."/>
            <person name="Cahill P."/>
            <person name="Channer S."/>
            <person name="Cheshatsang Y."/>
            <person name="Chuda L."/>
            <person name="Citroen M."/>
            <person name="Collymore A."/>
            <person name="Cooke P."/>
            <person name="Costello M."/>
            <person name="D'Aco K."/>
            <person name="Daza R."/>
            <person name="De Haan G."/>
            <person name="DeGray S."/>
            <person name="DeMaso C."/>
            <person name="Dhargay N."/>
            <person name="Dooley K."/>
            <person name="Dooley E."/>
            <person name="Doricent M."/>
            <person name="Dorje P."/>
            <person name="Dorjee K."/>
            <person name="Dupes A."/>
            <person name="Elong R."/>
            <person name="Falk J."/>
            <person name="Farina A."/>
            <person name="Faro S."/>
            <person name="Ferguson D."/>
            <person name="Fisher S."/>
            <person name="Foley C.D."/>
            <person name="Franke A."/>
            <person name="Friedrich D."/>
            <person name="Gadbois L."/>
            <person name="Gearin G."/>
            <person name="Gearin C.R."/>
            <person name="Giannoukos G."/>
            <person name="Goode T."/>
            <person name="Graham J."/>
            <person name="Grandbois E."/>
            <person name="Grewal S."/>
            <person name="Gyaltsen K."/>
            <person name="Hafez N."/>
            <person name="Hagos B."/>
            <person name="Hall J."/>
            <person name="Henson C."/>
            <person name="Hollinger A."/>
            <person name="Honan T."/>
            <person name="Huard M.D."/>
            <person name="Hughes L."/>
            <person name="Hurhula B."/>
            <person name="Husby M.E."/>
            <person name="Kamat A."/>
            <person name="Kanga B."/>
            <person name="Kashin S."/>
            <person name="Khazanovich D."/>
            <person name="Kisner P."/>
            <person name="Lance K."/>
            <person name="Lara M."/>
            <person name="Lee W."/>
            <person name="Lennon N."/>
            <person name="Letendre F."/>
            <person name="LeVine R."/>
            <person name="Lipovsky A."/>
            <person name="Liu X."/>
            <person name="Liu J."/>
            <person name="Liu S."/>
            <person name="Lokyitsang T."/>
            <person name="Lokyitsang Y."/>
            <person name="Lubonja R."/>
            <person name="Lui A."/>
            <person name="MacDonald P."/>
            <person name="Magnisalis V."/>
            <person name="Maru K."/>
            <person name="Matthews C."/>
            <person name="McCusker W."/>
            <person name="McDonough S."/>
            <person name="Mehta T."/>
            <person name="Meldrim J."/>
            <person name="Meneus L."/>
            <person name="Mihai O."/>
            <person name="Mihalev A."/>
            <person name="Mihova T."/>
            <person name="Mittelman R."/>
            <person name="Mlenga V."/>
            <person name="Montmayeur A."/>
            <person name="Mulrain L."/>
            <person name="Navidi A."/>
            <person name="Naylor J."/>
            <person name="Negash T."/>
            <person name="Nguyen T."/>
            <person name="Nguyen N."/>
            <person name="Nicol R."/>
            <person name="Norbu C."/>
            <person name="Norbu N."/>
            <person name="Novod N."/>
            <person name="O'Neill B."/>
            <person name="Osman S."/>
            <person name="Markiewicz E."/>
            <person name="Oyono O.L."/>
            <person name="Patti C."/>
            <person name="Phunkhang P."/>
            <person name="Pierre F."/>
            <person name="Priest M."/>
            <person name="Raghuraman S."/>
            <person name="Rege F."/>
            <person name="Reyes R."/>
            <person name="Rise C."/>
            <person name="Rogov P."/>
            <person name="Ross K."/>
            <person name="Ryan E."/>
            <person name="Settipalli S."/>
            <person name="Shea T."/>
            <person name="Sherpa N."/>
            <person name="Shi L."/>
            <person name="Shih D."/>
            <person name="Sparrow T."/>
            <person name="Spaulding J."/>
            <person name="Stalker J."/>
            <person name="Stange-Thomann N."/>
            <person name="Stavropoulos S."/>
            <person name="Stone C."/>
            <person name="Strader C."/>
            <person name="Tesfaye S."/>
            <person name="Thomson T."/>
            <person name="Thoulutsang Y."/>
            <person name="Thoulutsang D."/>
            <person name="Topham K."/>
            <person name="Topping I."/>
            <person name="Tsamla T."/>
            <person name="Vassiliev H."/>
            <person name="Vo A."/>
            <person name="Wangchuk T."/>
            <person name="Wangdi T."/>
            <person name="Weiand M."/>
            <person name="Wilkinson J."/>
            <person name="Wilson A."/>
            <person name="Yadav S."/>
            <person name="Young G."/>
            <person name="Yu Q."/>
            <person name="Zembek L."/>
            <person name="Zhong D."/>
            <person name="Zimmer A."/>
            <person name="Zwirko Z."/>
            <person name="Jaffe D.B."/>
            <person name="Alvarez P."/>
            <person name="Brockman W."/>
            <person name="Butler J."/>
            <person name="Chin C."/>
            <person name="Gnerre S."/>
            <person name="Grabherr M."/>
            <person name="Kleber M."/>
            <person name="Mauceli E."/>
            <person name="MacCallum I."/>
        </authorList>
    </citation>
    <scope>NUCLEOTIDE SEQUENCE [LARGE SCALE GENOMIC DNA]</scope>
    <source>
        <strain evidence="3">Tucson 15081-1352.22</strain>
    </source>
</reference>
<protein>
    <submittedName>
        <fullName evidence="2">Uncharacterized protein</fullName>
    </submittedName>
</protein>
<dbReference type="KEGG" id="dmo:Dmoj_GI19622"/>
<dbReference type="InParanoid" id="B4KS79"/>